<accession>A0A3N4Q4F2</accession>
<dbReference type="InterPro" id="IPR036691">
    <property type="entry name" value="Endo/exonu/phosph_ase_sf"/>
</dbReference>
<dbReference type="PANTHER" id="PTHR14859">
    <property type="entry name" value="CALCOFLUOR WHITE HYPERSENSITIVE PROTEIN PRECURSOR"/>
    <property type="match status" value="1"/>
</dbReference>
<feature type="signal peptide" evidence="1">
    <location>
        <begin position="1"/>
        <end position="20"/>
    </location>
</feature>
<feature type="domain" description="Endonuclease/exonuclease/phosphatase" evidence="2">
    <location>
        <begin position="30"/>
        <end position="250"/>
    </location>
</feature>
<evidence type="ECO:0000313" key="4">
    <source>
        <dbReference type="Proteomes" id="UP000278351"/>
    </source>
</evidence>
<evidence type="ECO:0000256" key="1">
    <source>
        <dbReference type="SAM" id="SignalP"/>
    </source>
</evidence>
<reference evidence="3 4" key="1">
    <citation type="submission" date="2018-11" db="EMBL/GenBank/DDBJ databases">
        <title>Chitinophaga lutea sp.nov., isolate from arsenic contaminated soil.</title>
        <authorList>
            <person name="Zong Y."/>
        </authorList>
    </citation>
    <scope>NUCLEOTIDE SEQUENCE [LARGE SCALE GENOMIC DNA]</scope>
    <source>
        <strain evidence="3 4">ZY74</strain>
    </source>
</reference>
<dbReference type="Pfam" id="PF03372">
    <property type="entry name" value="Exo_endo_phos"/>
    <property type="match status" value="1"/>
</dbReference>
<dbReference type="InterPro" id="IPR051916">
    <property type="entry name" value="GPI-anchor_lipid_remodeler"/>
</dbReference>
<keyword evidence="4" id="KW-1185">Reference proteome</keyword>
<sequence>MLRFISVSILLLTGALPVVAQVQGQVIRVLSYNIHHGVNNNGVLDIQGIATVILATNPDLVALQEVDSATTRVKKADQLKQLAEATGMYIYFGKALNLEGGGYGNGILSRYPIEKSYSIELPASGAGSEPRTAAVVTVKLPGDSLQLHFASAHLDHLDDGADRVAQANILAKHFAQPTAPVIVAGDMNAPPAAKEIGVLKHIFTDATEKLGPTWPADKPTHKLDYILLHNKAQWHVMSAKVIEETVASDHRPVLCELLLK</sequence>
<dbReference type="Gene3D" id="3.60.10.10">
    <property type="entry name" value="Endonuclease/exonuclease/phosphatase"/>
    <property type="match status" value="1"/>
</dbReference>
<dbReference type="EMBL" id="RPDH01000001">
    <property type="protein sequence ID" value="RPE12351.1"/>
    <property type="molecule type" value="Genomic_DNA"/>
</dbReference>
<proteinExistence type="predicted"/>
<dbReference type="InterPro" id="IPR005135">
    <property type="entry name" value="Endo/exonuclease/phosphatase"/>
</dbReference>
<protein>
    <recommendedName>
        <fullName evidence="2">Endonuclease/exonuclease/phosphatase domain-containing protein</fullName>
    </recommendedName>
</protein>
<dbReference type="RefSeq" id="WP_123844861.1">
    <property type="nucleotide sequence ID" value="NZ_RPDH01000001.1"/>
</dbReference>
<dbReference type="GO" id="GO:0006506">
    <property type="term" value="P:GPI anchor biosynthetic process"/>
    <property type="evidence" value="ECO:0007669"/>
    <property type="project" value="TreeGrafter"/>
</dbReference>
<dbReference type="GO" id="GO:0016020">
    <property type="term" value="C:membrane"/>
    <property type="evidence" value="ECO:0007669"/>
    <property type="project" value="GOC"/>
</dbReference>
<dbReference type="SUPFAM" id="SSF56219">
    <property type="entry name" value="DNase I-like"/>
    <property type="match status" value="1"/>
</dbReference>
<gene>
    <name evidence="3" type="ORF">EGT74_02015</name>
</gene>
<comment type="caution">
    <text evidence="3">The sequence shown here is derived from an EMBL/GenBank/DDBJ whole genome shotgun (WGS) entry which is preliminary data.</text>
</comment>
<keyword evidence="1" id="KW-0732">Signal</keyword>
<name>A0A3N4Q4F2_9BACT</name>
<evidence type="ECO:0000313" key="3">
    <source>
        <dbReference type="EMBL" id="RPE12351.1"/>
    </source>
</evidence>
<evidence type="ECO:0000259" key="2">
    <source>
        <dbReference type="Pfam" id="PF03372"/>
    </source>
</evidence>
<dbReference type="OrthoDB" id="5447300at2"/>
<dbReference type="PANTHER" id="PTHR14859:SF15">
    <property type="entry name" value="ENDONUCLEASE_EXONUCLEASE_PHOSPHATASE DOMAIN-CONTAINING PROTEIN"/>
    <property type="match status" value="1"/>
</dbReference>
<organism evidence="3 4">
    <name type="scientific">Chitinophaga lutea</name>
    <dbReference type="NCBI Taxonomy" id="2488634"/>
    <lineage>
        <taxon>Bacteria</taxon>
        <taxon>Pseudomonadati</taxon>
        <taxon>Bacteroidota</taxon>
        <taxon>Chitinophagia</taxon>
        <taxon>Chitinophagales</taxon>
        <taxon>Chitinophagaceae</taxon>
        <taxon>Chitinophaga</taxon>
    </lineage>
</organism>
<dbReference type="AlphaFoldDB" id="A0A3N4Q4F2"/>
<dbReference type="Proteomes" id="UP000278351">
    <property type="component" value="Unassembled WGS sequence"/>
</dbReference>
<dbReference type="GO" id="GO:0003824">
    <property type="term" value="F:catalytic activity"/>
    <property type="evidence" value="ECO:0007669"/>
    <property type="project" value="InterPro"/>
</dbReference>
<feature type="chain" id="PRO_5018053392" description="Endonuclease/exonuclease/phosphatase domain-containing protein" evidence="1">
    <location>
        <begin position="21"/>
        <end position="260"/>
    </location>
</feature>